<feature type="compositionally biased region" description="Basic and acidic residues" evidence="1">
    <location>
        <begin position="116"/>
        <end position="127"/>
    </location>
</feature>
<reference evidence="3 4" key="1">
    <citation type="submission" date="2020-08" db="EMBL/GenBank/DDBJ databases">
        <title>Genome sequence of Leucobacter denitrificans KACC 14055T.</title>
        <authorList>
            <person name="Hyun D.-W."/>
            <person name="Bae J.-W."/>
        </authorList>
    </citation>
    <scope>NUCLEOTIDE SEQUENCE [LARGE SCALE GENOMIC DNA]</scope>
    <source>
        <strain evidence="3 4">KACC 14055</strain>
    </source>
</reference>
<evidence type="ECO:0000313" key="4">
    <source>
        <dbReference type="Proteomes" id="UP000515934"/>
    </source>
</evidence>
<dbReference type="Proteomes" id="UP000515934">
    <property type="component" value="Chromosome"/>
</dbReference>
<dbReference type="KEGG" id="ldn:H9L06_05315"/>
<protein>
    <submittedName>
        <fullName evidence="3">Helix-turn-helix transcriptional regulator</fullName>
    </submittedName>
</protein>
<proteinExistence type="predicted"/>
<evidence type="ECO:0000256" key="1">
    <source>
        <dbReference type="SAM" id="MobiDB-lite"/>
    </source>
</evidence>
<keyword evidence="4" id="KW-1185">Reference proteome</keyword>
<dbReference type="CDD" id="cd00093">
    <property type="entry name" value="HTH_XRE"/>
    <property type="match status" value="1"/>
</dbReference>
<dbReference type="PROSITE" id="PS50943">
    <property type="entry name" value="HTH_CROC1"/>
    <property type="match status" value="1"/>
</dbReference>
<dbReference type="SMART" id="SM00530">
    <property type="entry name" value="HTH_XRE"/>
    <property type="match status" value="1"/>
</dbReference>
<evidence type="ECO:0000259" key="2">
    <source>
        <dbReference type="PROSITE" id="PS50943"/>
    </source>
</evidence>
<feature type="domain" description="HTH cro/C1-type" evidence="2">
    <location>
        <begin position="17"/>
        <end position="72"/>
    </location>
</feature>
<dbReference type="GO" id="GO:0003677">
    <property type="term" value="F:DNA binding"/>
    <property type="evidence" value="ECO:0007669"/>
    <property type="project" value="InterPro"/>
</dbReference>
<dbReference type="InterPro" id="IPR010982">
    <property type="entry name" value="Lambda_DNA-bd_dom_sf"/>
</dbReference>
<feature type="region of interest" description="Disordered" evidence="1">
    <location>
        <begin position="91"/>
        <end position="127"/>
    </location>
</feature>
<gene>
    <name evidence="3" type="ORF">H9L06_05315</name>
</gene>
<accession>A0A7G9S785</accession>
<evidence type="ECO:0000313" key="3">
    <source>
        <dbReference type="EMBL" id="QNN63710.1"/>
    </source>
</evidence>
<dbReference type="InterPro" id="IPR001387">
    <property type="entry name" value="Cro/C1-type_HTH"/>
</dbReference>
<dbReference type="AlphaFoldDB" id="A0A7G9S785"/>
<dbReference type="SUPFAM" id="SSF47413">
    <property type="entry name" value="lambda repressor-like DNA-binding domains"/>
    <property type="match status" value="1"/>
</dbReference>
<name>A0A7G9S785_9MICO</name>
<dbReference type="RefSeq" id="WP_187556168.1">
    <property type="nucleotide sequence ID" value="NZ_CP060716.1"/>
</dbReference>
<sequence length="127" mass="14129">MNQSPQIQTAADFGYQLREEREKRGITQAELAARADVSTRWLSNFERGKSPRAELIKVLHVAKSLGLTFELAEVRQKELPPQQQALMDAFMSGPYAPKPNAGYPTATHQQSNAKKHTAEALEHDGEA</sequence>
<dbReference type="Pfam" id="PF13560">
    <property type="entry name" value="HTH_31"/>
    <property type="match status" value="1"/>
</dbReference>
<organism evidence="3 4">
    <name type="scientific">Leucobacter denitrificans</name>
    <dbReference type="NCBI Taxonomy" id="683042"/>
    <lineage>
        <taxon>Bacteria</taxon>
        <taxon>Bacillati</taxon>
        <taxon>Actinomycetota</taxon>
        <taxon>Actinomycetes</taxon>
        <taxon>Micrococcales</taxon>
        <taxon>Microbacteriaceae</taxon>
        <taxon>Leucobacter</taxon>
    </lineage>
</organism>
<dbReference type="EMBL" id="CP060716">
    <property type="protein sequence ID" value="QNN63710.1"/>
    <property type="molecule type" value="Genomic_DNA"/>
</dbReference>
<dbReference type="Gene3D" id="1.10.260.40">
    <property type="entry name" value="lambda repressor-like DNA-binding domains"/>
    <property type="match status" value="1"/>
</dbReference>